<protein>
    <submittedName>
        <fullName evidence="2">Uncharacterized protein</fullName>
    </submittedName>
</protein>
<dbReference type="AlphaFoldDB" id="A0A1L9NLM5"/>
<organism evidence="2 3">
    <name type="scientific">Aspergillus tubingensis (strain CBS 134.48)</name>
    <dbReference type="NCBI Taxonomy" id="767770"/>
    <lineage>
        <taxon>Eukaryota</taxon>
        <taxon>Fungi</taxon>
        <taxon>Dikarya</taxon>
        <taxon>Ascomycota</taxon>
        <taxon>Pezizomycotina</taxon>
        <taxon>Eurotiomycetes</taxon>
        <taxon>Eurotiomycetidae</taxon>
        <taxon>Eurotiales</taxon>
        <taxon>Aspergillaceae</taxon>
        <taxon>Aspergillus</taxon>
        <taxon>Aspergillus subgen. Circumdati</taxon>
    </lineage>
</organism>
<name>A0A1L9NLM5_ASPTC</name>
<reference evidence="3" key="1">
    <citation type="journal article" date="2017" name="Genome Biol.">
        <title>Comparative genomics reveals high biological diversity and specific adaptations in the industrially and medically important fungal genus Aspergillus.</title>
        <authorList>
            <person name="de Vries R.P."/>
            <person name="Riley R."/>
            <person name="Wiebenga A."/>
            <person name="Aguilar-Osorio G."/>
            <person name="Amillis S."/>
            <person name="Uchima C.A."/>
            <person name="Anderluh G."/>
            <person name="Asadollahi M."/>
            <person name="Askin M."/>
            <person name="Barry K."/>
            <person name="Battaglia E."/>
            <person name="Bayram O."/>
            <person name="Benocci T."/>
            <person name="Braus-Stromeyer S.A."/>
            <person name="Caldana C."/>
            <person name="Canovas D."/>
            <person name="Cerqueira G.C."/>
            <person name="Chen F."/>
            <person name="Chen W."/>
            <person name="Choi C."/>
            <person name="Clum A."/>
            <person name="Dos Santos R.A."/>
            <person name="Damasio A.R."/>
            <person name="Diallinas G."/>
            <person name="Emri T."/>
            <person name="Fekete E."/>
            <person name="Flipphi M."/>
            <person name="Freyberg S."/>
            <person name="Gallo A."/>
            <person name="Gournas C."/>
            <person name="Habgood R."/>
            <person name="Hainaut M."/>
            <person name="Harispe M.L."/>
            <person name="Henrissat B."/>
            <person name="Hilden K.S."/>
            <person name="Hope R."/>
            <person name="Hossain A."/>
            <person name="Karabika E."/>
            <person name="Karaffa L."/>
            <person name="Karanyi Z."/>
            <person name="Krasevec N."/>
            <person name="Kuo A."/>
            <person name="Kusch H."/>
            <person name="LaButti K."/>
            <person name="Lagendijk E.L."/>
            <person name="Lapidus A."/>
            <person name="Levasseur A."/>
            <person name="Lindquist E."/>
            <person name="Lipzen A."/>
            <person name="Logrieco A.F."/>
            <person name="MacCabe A."/>
            <person name="Maekelae M.R."/>
            <person name="Malavazi I."/>
            <person name="Melin P."/>
            <person name="Meyer V."/>
            <person name="Mielnichuk N."/>
            <person name="Miskei M."/>
            <person name="Molnar A.P."/>
            <person name="Mule G."/>
            <person name="Ngan C.Y."/>
            <person name="Orejas M."/>
            <person name="Orosz E."/>
            <person name="Ouedraogo J.P."/>
            <person name="Overkamp K.M."/>
            <person name="Park H.-S."/>
            <person name="Perrone G."/>
            <person name="Piumi F."/>
            <person name="Punt P.J."/>
            <person name="Ram A.F."/>
            <person name="Ramon A."/>
            <person name="Rauscher S."/>
            <person name="Record E."/>
            <person name="Riano-Pachon D.M."/>
            <person name="Robert V."/>
            <person name="Roehrig J."/>
            <person name="Ruller R."/>
            <person name="Salamov A."/>
            <person name="Salih N.S."/>
            <person name="Samson R.A."/>
            <person name="Sandor E."/>
            <person name="Sanguinetti M."/>
            <person name="Schuetze T."/>
            <person name="Sepcic K."/>
            <person name="Shelest E."/>
            <person name="Sherlock G."/>
            <person name="Sophianopoulou V."/>
            <person name="Squina F.M."/>
            <person name="Sun H."/>
            <person name="Susca A."/>
            <person name="Todd R.B."/>
            <person name="Tsang A."/>
            <person name="Unkles S.E."/>
            <person name="van de Wiele N."/>
            <person name="van Rossen-Uffink D."/>
            <person name="Oliveira J.V."/>
            <person name="Vesth T.C."/>
            <person name="Visser J."/>
            <person name="Yu J.-H."/>
            <person name="Zhou M."/>
            <person name="Andersen M.R."/>
            <person name="Archer D.B."/>
            <person name="Baker S.E."/>
            <person name="Benoit I."/>
            <person name="Brakhage A.A."/>
            <person name="Braus G.H."/>
            <person name="Fischer R."/>
            <person name="Frisvad J.C."/>
            <person name="Goldman G.H."/>
            <person name="Houbraken J."/>
            <person name="Oakley B."/>
            <person name="Pocsi I."/>
            <person name="Scazzocchio C."/>
            <person name="Seiboth B."/>
            <person name="vanKuyk P.A."/>
            <person name="Wortman J."/>
            <person name="Dyer P.S."/>
            <person name="Grigoriev I.V."/>
        </authorList>
    </citation>
    <scope>NUCLEOTIDE SEQUENCE [LARGE SCALE GENOMIC DNA]</scope>
    <source>
        <strain evidence="3">CBS 134.48</strain>
    </source>
</reference>
<feature type="region of interest" description="Disordered" evidence="1">
    <location>
        <begin position="1"/>
        <end position="108"/>
    </location>
</feature>
<evidence type="ECO:0000256" key="1">
    <source>
        <dbReference type="SAM" id="MobiDB-lite"/>
    </source>
</evidence>
<gene>
    <name evidence="2" type="ORF">ASPTUDRAFT_52118</name>
</gene>
<sequence length="260" mass="29400">MATMISKRDQTSGRRGEEEKKKSEAGTNGGMRKTKRRRSSRKQKKEEKRGKKRRGARDGYSKRQYYAESRSYGTRRKKLATVRIDRPISGAQQQQQQQRRRQQDAGVQKCRRWWRHPTSPGVVDPKMSLLRDSLTTSRNGANLDHTTIGAVPKYGISLGQQALSLVSIILFLSTPPLVYLPLQNNTGNKKTRKCSKQLFGGIARKFDQDARRSLAALRPDLEGFGWFLGGRIARLGRQQQQLGKVGGAAEDSMHFSPACR</sequence>
<evidence type="ECO:0000313" key="3">
    <source>
        <dbReference type="Proteomes" id="UP000184304"/>
    </source>
</evidence>
<dbReference type="Proteomes" id="UP000184304">
    <property type="component" value="Unassembled WGS sequence"/>
</dbReference>
<accession>A0A1L9NLM5</accession>
<keyword evidence="3" id="KW-1185">Reference proteome</keyword>
<dbReference type="EMBL" id="KV878176">
    <property type="protein sequence ID" value="OJI90220.1"/>
    <property type="molecule type" value="Genomic_DNA"/>
</dbReference>
<feature type="compositionally biased region" description="Basic and acidic residues" evidence="1">
    <location>
        <begin position="1"/>
        <end position="24"/>
    </location>
</feature>
<dbReference type="VEuPathDB" id="FungiDB:ASPTUDRAFT_52118"/>
<proteinExistence type="predicted"/>
<feature type="compositionally biased region" description="Basic residues" evidence="1">
    <location>
        <begin position="32"/>
        <end position="43"/>
    </location>
</feature>
<evidence type="ECO:0000313" key="2">
    <source>
        <dbReference type="EMBL" id="OJI90220.1"/>
    </source>
</evidence>